<gene>
    <name evidence="1" type="ORF">PsorP6_003311</name>
</gene>
<evidence type="ECO:0000313" key="2">
    <source>
        <dbReference type="Proteomes" id="UP001163321"/>
    </source>
</evidence>
<comment type="caution">
    <text evidence="1">The sequence shown here is derived from an EMBL/GenBank/DDBJ whole genome shotgun (WGS) entry which is preliminary data.</text>
</comment>
<keyword evidence="2" id="KW-1185">Reference proteome</keyword>
<name>A0ACC0VMN1_9STRA</name>
<proteinExistence type="predicted"/>
<evidence type="ECO:0000313" key="1">
    <source>
        <dbReference type="EMBL" id="KAI9907765.1"/>
    </source>
</evidence>
<reference evidence="1 2" key="1">
    <citation type="journal article" date="2022" name="bioRxiv">
        <title>The genome of the oomycete Peronosclerospora sorghi, a cosmopolitan pathogen of maize and sorghum, is inflated with dispersed pseudogenes.</title>
        <authorList>
            <person name="Fletcher K."/>
            <person name="Martin F."/>
            <person name="Isakeit T."/>
            <person name="Cavanaugh K."/>
            <person name="Magill C."/>
            <person name="Michelmore R."/>
        </authorList>
    </citation>
    <scope>NUCLEOTIDE SEQUENCE [LARGE SCALE GENOMIC DNA]</scope>
    <source>
        <strain evidence="1">P6</strain>
    </source>
</reference>
<sequence>MIKQQILPHLKRALQEANTKINHMLPDRTADIKLKSRLNAVSKKRDQAKLRFQFYSEEVRRSAIPRALRFSTALPTAAPADCRHTASMSCRYDAPTDVSREVRGLHGLLVVGHASN</sequence>
<accession>A0ACC0VMN1</accession>
<dbReference type="EMBL" id="CM047587">
    <property type="protein sequence ID" value="KAI9907765.1"/>
    <property type="molecule type" value="Genomic_DNA"/>
</dbReference>
<protein>
    <submittedName>
        <fullName evidence="1">Uncharacterized protein</fullName>
    </submittedName>
</protein>
<dbReference type="Proteomes" id="UP001163321">
    <property type="component" value="Chromosome 8"/>
</dbReference>
<organism evidence="1 2">
    <name type="scientific">Peronosclerospora sorghi</name>
    <dbReference type="NCBI Taxonomy" id="230839"/>
    <lineage>
        <taxon>Eukaryota</taxon>
        <taxon>Sar</taxon>
        <taxon>Stramenopiles</taxon>
        <taxon>Oomycota</taxon>
        <taxon>Peronosporomycetes</taxon>
        <taxon>Peronosporales</taxon>
        <taxon>Peronosporaceae</taxon>
        <taxon>Peronosclerospora</taxon>
    </lineage>
</organism>